<dbReference type="PANTHER" id="PTHR11690:SF288">
    <property type="entry name" value="AMILORIDE-SENSITIVE NA+ CHANNEL-RELATED"/>
    <property type="match status" value="1"/>
</dbReference>
<proteinExistence type="inferred from homology"/>
<dbReference type="PANTHER" id="PTHR11690">
    <property type="entry name" value="AMILORIDE-SENSITIVE SODIUM CHANNEL-RELATED"/>
    <property type="match status" value="1"/>
</dbReference>
<keyword evidence="3 12" id="KW-0813">Transport</keyword>
<evidence type="ECO:0000256" key="2">
    <source>
        <dbReference type="ARBA" id="ARBA00007193"/>
    </source>
</evidence>
<evidence type="ECO:0000313" key="13">
    <source>
        <dbReference type="EMBL" id="KAK5641684.1"/>
    </source>
</evidence>
<dbReference type="PROSITE" id="PS01206">
    <property type="entry name" value="ASC"/>
    <property type="match status" value="1"/>
</dbReference>
<sequence length="218" mass="24907">MRPTFTPVSAAKIQWLGKTLNANDALFPIFTSEGLCYTFNMLPNREVVRYEDEFMASLNNSINSYKWPPEDGYFAGDNTDAYPRRAFMSGVEGGLVIEGLLTNNSHIDYLCKVSLQGFKVILHHPCEFPDVRKHFRLPLDQAVLVGIKPSLLTVSPELLHYSLKDRKCYFAKDKYLATFKVYTQQNCLDECLSNYTLKECKCTPFYFSGKCNTFNVSL</sequence>
<keyword evidence="10 12" id="KW-0739">Sodium transport</keyword>
<comment type="subcellular location">
    <subcellularLocation>
        <location evidence="1">Membrane</location>
        <topology evidence="1">Multi-pass membrane protein</topology>
    </subcellularLocation>
</comment>
<evidence type="ECO:0000313" key="14">
    <source>
        <dbReference type="Proteomes" id="UP001329430"/>
    </source>
</evidence>
<reference evidence="13 14" key="1">
    <citation type="journal article" date="2024" name="Insects">
        <title>An Improved Chromosome-Level Genome Assembly of the Firefly Pyrocoelia pectoralis.</title>
        <authorList>
            <person name="Fu X."/>
            <person name="Meyer-Rochow V.B."/>
            <person name="Ballantyne L."/>
            <person name="Zhu X."/>
        </authorList>
    </citation>
    <scope>NUCLEOTIDE SEQUENCE [LARGE SCALE GENOMIC DNA]</scope>
    <source>
        <strain evidence="13">XCY_ONT2</strain>
    </source>
</reference>
<keyword evidence="6" id="KW-1133">Transmembrane helix</keyword>
<evidence type="ECO:0000256" key="3">
    <source>
        <dbReference type="ARBA" id="ARBA00022448"/>
    </source>
</evidence>
<dbReference type="GO" id="GO:0005886">
    <property type="term" value="C:plasma membrane"/>
    <property type="evidence" value="ECO:0007669"/>
    <property type="project" value="TreeGrafter"/>
</dbReference>
<dbReference type="Pfam" id="PF00858">
    <property type="entry name" value="ASC"/>
    <property type="match status" value="1"/>
</dbReference>
<evidence type="ECO:0000256" key="8">
    <source>
        <dbReference type="ARBA" id="ARBA00023065"/>
    </source>
</evidence>
<evidence type="ECO:0000256" key="9">
    <source>
        <dbReference type="ARBA" id="ARBA00023136"/>
    </source>
</evidence>
<keyword evidence="14" id="KW-1185">Reference proteome</keyword>
<keyword evidence="5 12" id="KW-0812">Transmembrane</keyword>
<dbReference type="EMBL" id="JAVRBK010000007">
    <property type="protein sequence ID" value="KAK5641684.1"/>
    <property type="molecule type" value="Genomic_DNA"/>
</dbReference>
<dbReference type="Gene3D" id="2.60.470.10">
    <property type="entry name" value="Acid-sensing ion channels like domains"/>
    <property type="match status" value="1"/>
</dbReference>
<dbReference type="InterPro" id="IPR020903">
    <property type="entry name" value="ENaC_CS"/>
</dbReference>
<evidence type="ECO:0000256" key="4">
    <source>
        <dbReference type="ARBA" id="ARBA00022461"/>
    </source>
</evidence>
<evidence type="ECO:0000256" key="10">
    <source>
        <dbReference type="ARBA" id="ARBA00023201"/>
    </source>
</evidence>
<keyword evidence="8 12" id="KW-0406">Ion transport</keyword>
<dbReference type="AlphaFoldDB" id="A0AAN7VD25"/>
<dbReference type="InterPro" id="IPR001873">
    <property type="entry name" value="ENaC"/>
</dbReference>
<evidence type="ECO:0000256" key="6">
    <source>
        <dbReference type="ARBA" id="ARBA00022989"/>
    </source>
</evidence>
<evidence type="ECO:0000256" key="7">
    <source>
        <dbReference type="ARBA" id="ARBA00023053"/>
    </source>
</evidence>
<evidence type="ECO:0000256" key="12">
    <source>
        <dbReference type="RuleBase" id="RU000679"/>
    </source>
</evidence>
<comment type="caution">
    <text evidence="13">The sequence shown here is derived from an EMBL/GenBank/DDBJ whole genome shotgun (WGS) entry which is preliminary data.</text>
</comment>
<name>A0AAN7VD25_9COLE</name>
<comment type="similarity">
    <text evidence="2 12">Belongs to the amiloride-sensitive sodium channel (TC 1.A.6) family.</text>
</comment>
<gene>
    <name evidence="13" type="ORF">RI129_010231</name>
</gene>
<accession>A0AAN7VD25</accession>
<evidence type="ECO:0000256" key="1">
    <source>
        <dbReference type="ARBA" id="ARBA00004141"/>
    </source>
</evidence>
<keyword evidence="11 12" id="KW-0407">Ion channel</keyword>
<evidence type="ECO:0000256" key="5">
    <source>
        <dbReference type="ARBA" id="ARBA00022692"/>
    </source>
</evidence>
<dbReference type="GO" id="GO:0015280">
    <property type="term" value="F:ligand-gated sodium channel activity"/>
    <property type="evidence" value="ECO:0007669"/>
    <property type="project" value="TreeGrafter"/>
</dbReference>
<organism evidence="13 14">
    <name type="scientific">Pyrocoelia pectoralis</name>
    <dbReference type="NCBI Taxonomy" id="417401"/>
    <lineage>
        <taxon>Eukaryota</taxon>
        <taxon>Metazoa</taxon>
        <taxon>Ecdysozoa</taxon>
        <taxon>Arthropoda</taxon>
        <taxon>Hexapoda</taxon>
        <taxon>Insecta</taxon>
        <taxon>Pterygota</taxon>
        <taxon>Neoptera</taxon>
        <taxon>Endopterygota</taxon>
        <taxon>Coleoptera</taxon>
        <taxon>Polyphaga</taxon>
        <taxon>Elateriformia</taxon>
        <taxon>Elateroidea</taxon>
        <taxon>Lampyridae</taxon>
        <taxon>Lampyrinae</taxon>
        <taxon>Pyrocoelia</taxon>
    </lineage>
</organism>
<evidence type="ECO:0000256" key="11">
    <source>
        <dbReference type="ARBA" id="ARBA00023303"/>
    </source>
</evidence>
<protein>
    <submittedName>
        <fullName evidence="13">Uncharacterized protein</fullName>
    </submittedName>
</protein>
<keyword evidence="4 12" id="KW-0894">Sodium channel</keyword>
<dbReference type="Proteomes" id="UP001329430">
    <property type="component" value="Chromosome 7"/>
</dbReference>
<keyword evidence="7" id="KW-0915">Sodium</keyword>
<keyword evidence="9" id="KW-0472">Membrane</keyword>